<comment type="caution">
    <text evidence="1">The sequence shown here is derived from an EMBL/GenBank/DDBJ whole genome shotgun (WGS) entry which is preliminary data.</text>
</comment>
<evidence type="ECO:0000313" key="1">
    <source>
        <dbReference type="EMBL" id="NHN33570.1"/>
    </source>
</evidence>
<keyword evidence="2" id="KW-1185">Reference proteome</keyword>
<accession>A0ABX0JIG4</accession>
<sequence>MKKKSKLLSQADKKLMSQMREAADHGAFEACVTHFMETVMSGDIPCMAGVNNAEKLKLIVIRQLAYIANIVAAEKGLSTFSIVHPFAIFDTRSKG</sequence>
<protein>
    <submittedName>
        <fullName evidence="1">Uncharacterized protein</fullName>
    </submittedName>
</protein>
<name>A0ABX0JIG4_9BACL</name>
<dbReference type="Proteomes" id="UP001165962">
    <property type="component" value="Unassembled WGS sequence"/>
</dbReference>
<dbReference type="RefSeq" id="WP_166153869.1">
    <property type="nucleotide sequence ID" value="NZ_JAAOIW010000012.1"/>
</dbReference>
<dbReference type="EMBL" id="JAAOIW010000012">
    <property type="protein sequence ID" value="NHN33570.1"/>
    <property type="molecule type" value="Genomic_DNA"/>
</dbReference>
<evidence type="ECO:0000313" key="2">
    <source>
        <dbReference type="Proteomes" id="UP001165962"/>
    </source>
</evidence>
<reference evidence="1" key="1">
    <citation type="submission" date="2020-03" db="EMBL/GenBank/DDBJ databases">
        <title>Draft sequencing of Paenibacilllus sp. S3N08.</title>
        <authorList>
            <person name="Kim D.-U."/>
        </authorList>
    </citation>
    <scope>NUCLEOTIDE SEQUENCE</scope>
    <source>
        <strain evidence="1">S3N08</strain>
    </source>
</reference>
<proteinExistence type="predicted"/>
<organism evidence="1 2">
    <name type="scientific">Paenibacillus agricola</name>
    <dbReference type="NCBI Taxonomy" id="2716264"/>
    <lineage>
        <taxon>Bacteria</taxon>
        <taxon>Bacillati</taxon>
        <taxon>Bacillota</taxon>
        <taxon>Bacilli</taxon>
        <taxon>Bacillales</taxon>
        <taxon>Paenibacillaceae</taxon>
        <taxon>Paenibacillus</taxon>
    </lineage>
</organism>
<gene>
    <name evidence="1" type="ORF">G9U52_27515</name>
</gene>